<evidence type="ECO:0000259" key="2">
    <source>
        <dbReference type="Pfam" id="PF07978"/>
    </source>
</evidence>
<name>A0AAW9RW96_9HYPH</name>
<dbReference type="InterPro" id="IPR012577">
    <property type="entry name" value="NIPSNAP"/>
</dbReference>
<evidence type="ECO:0000313" key="3">
    <source>
        <dbReference type="EMBL" id="MEJ8573148.1"/>
    </source>
</evidence>
<dbReference type="InterPro" id="IPR011008">
    <property type="entry name" value="Dimeric_a/b-barrel"/>
</dbReference>
<comment type="similarity">
    <text evidence="1">Belongs to the NipSnap family.</text>
</comment>
<proteinExistence type="inferred from homology"/>
<evidence type="ECO:0000256" key="1">
    <source>
        <dbReference type="ARBA" id="ARBA00005291"/>
    </source>
</evidence>
<dbReference type="InterPro" id="IPR051557">
    <property type="entry name" value="NipSnap_domain"/>
</dbReference>
<protein>
    <submittedName>
        <fullName evidence="3">NIPSNAP family protein</fullName>
    </submittedName>
</protein>
<dbReference type="SUPFAM" id="SSF54909">
    <property type="entry name" value="Dimeric alpha+beta barrel"/>
    <property type="match status" value="1"/>
</dbReference>
<feature type="domain" description="NIPSNAP" evidence="2">
    <location>
        <begin position="3"/>
        <end position="102"/>
    </location>
</feature>
<organism evidence="3 4">
    <name type="scientific">Microbaculum marinum</name>
    <dbReference type="NCBI Taxonomy" id="1764581"/>
    <lineage>
        <taxon>Bacteria</taxon>
        <taxon>Pseudomonadati</taxon>
        <taxon>Pseudomonadota</taxon>
        <taxon>Alphaproteobacteria</taxon>
        <taxon>Hyphomicrobiales</taxon>
        <taxon>Tepidamorphaceae</taxon>
        <taxon>Microbaculum</taxon>
    </lineage>
</organism>
<reference evidence="3 4" key="1">
    <citation type="submission" date="2024-02" db="EMBL/GenBank/DDBJ databases">
        <title>Genome analysis and characterization of Microbaculum marinisediminis sp. nov., isolated from marine sediment.</title>
        <authorList>
            <person name="Du Z.-J."/>
            <person name="Ye Y.-Q."/>
            <person name="Zhang Z.-R."/>
            <person name="Yuan S.-M."/>
            <person name="Zhang X.-Y."/>
        </authorList>
    </citation>
    <scope>NUCLEOTIDE SEQUENCE [LARGE SCALE GENOMIC DNA]</scope>
    <source>
        <strain evidence="3 4">SDUM1044001</strain>
    </source>
</reference>
<dbReference type="RefSeq" id="WP_340330850.1">
    <property type="nucleotide sequence ID" value="NZ_JAZHOF010000007.1"/>
</dbReference>
<sequence length="104" mass="12299">MIVEERIYTIRIGKLKPYLETYEKYGLPVQTRILPRMVGYFTTEIGPLHTVVHMWAYEDLAERDRRRAELVADPDWQAYLAKAGDFIERQENRILIPTSFSPLK</sequence>
<dbReference type="Gene3D" id="3.30.70.100">
    <property type="match status" value="1"/>
</dbReference>
<accession>A0AAW9RW96</accession>
<dbReference type="Pfam" id="PF07978">
    <property type="entry name" value="NIPSNAP"/>
    <property type="match status" value="1"/>
</dbReference>
<dbReference type="EMBL" id="JAZHOF010000007">
    <property type="protein sequence ID" value="MEJ8573148.1"/>
    <property type="molecule type" value="Genomic_DNA"/>
</dbReference>
<dbReference type="Proteomes" id="UP001378188">
    <property type="component" value="Unassembled WGS sequence"/>
</dbReference>
<evidence type="ECO:0000313" key="4">
    <source>
        <dbReference type="Proteomes" id="UP001378188"/>
    </source>
</evidence>
<keyword evidence="4" id="KW-1185">Reference proteome</keyword>
<dbReference type="PANTHER" id="PTHR21017">
    <property type="entry name" value="NIPSNAP-RELATED"/>
    <property type="match status" value="1"/>
</dbReference>
<gene>
    <name evidence="3" type="ORF">V3328_16775</name>
</gene>
<comment type="caution">
    <text evidence="3">The sequence shown here is derived from an EMBL/GenBank/DDBJ whole genome shotgun (WGS) entry which is preliminary data.</text>
</comment>
<dbReference type="PANTHER" id="PTHR21017:SF17">
    <property type="entry name" value="PROTEIN NIPSNAP"/>
    <property type="match status" value="1"/>
</dbReference>
<dbReference type="AlphaFoldDB" id="A0AAW9RW96"/>